<evidence type="ECO:0008006" key="3">
    <source>
        <dbReference type="Google" id="ProtNLM"/>
    </source>
</evidence>
<proteinExistence type="predicted"/>
<reference evidence="1 2" key="1">
    <citation type="submission" date="2015-08" db="EMBL/GenBank/DDBJ databases">
        <authorList>
            <person name="Babu N.S."/>
            <person name="Beckwith C.J."/>
            <person name="Beseler K.G."/>
            <person name="Brison A."/>
            <person name="Carone J.V."/>
            <person name="Caskin T.P."/>
            <person name="Diamond M."/>
            <person name="Durham M.E."/>
            <person name="Foxe J.M."/>
            <person name="Go M."/>
            <person name="Henderson B.A."/>
            <person name="Jones I.B."/>
            <person name="McGettigan J.A."/>
            <person name="Micheletti S.J."/>
            <person name="Nasrallah M.E."/>
            <person name="Ortiz D."/>
            <person name="Piller C.R."/>
            <person name="Privatt S.R."/>
            <person name="Schneider S.L."/>
            <person name="Sharp S."/>
            <person name="Smith T.C."/>
            <person name="Stanton J.D."/>
            <person name="Ullery H.E."/>
            <person name="Wilson R.J."/>
            <person name="Serrano M.G."/>
            <person name="Buck G."/>
            <person name="Lee V."/>
            <person name="Wang Y."/>
            <person name="Carvalho R."/>
            <person name="Voegtly L."/>
            <person name="Shi R."/>
            <person name="Duckworth R."/>
            <person name="Johnson A."/>
            <person name="Loviza R."/>
            <person name="Walstead R."/>
            <person name="Shah Z."/>
            <person name="Kiflezghi M."/>
            <person name="Wade K."/>
            <person name="Ball S.L."/>
            <person name="Bradley K.W."/>
            <person name="Asai D.J."/>
            <person name="Bowman C.A."/>
            <person name="Russell D.A."/>
            <person name="Pope W.H."/>
            <person name="Jacobs-Sera D."/>
            <person name="Hendrix R.W."/>
            <person name="Hatfull G.F."/>
        </authorList>
    </citation>
    <scope>NUCLEOTIDE SEQUENCE [LARGE SCALE GENOMIC DNA]</scope>
    <source>
        <strain evidence="1 2">DSM 27648</strain>
    </source>
</reference>
<gene>
    <name evidence="1" type="ORF">AKJ09_10341</name>
</gene>
<organism evidence="1 2">
    <name type="scientific">Labilithrix luteola</name>
    <dbReference type="NCBI Taxonomy" id="1391654"/>
    <lineage>
        <taxon>Bacteria</taxon>
        <taxon>Pseudomonadati</taxon>
        <taxon>Myxococcota</taxon>
        <taxon>Polyangia</taxon>
        <taxon>Polyangiales</taxon>
        <taxon>Labilitrichaceae</taxon>
        <taxon>Labilithrix</taxon>
    </lineage>
</organism>
<sequence>MFRCRHSLSPLARLWRAPLTRALGATIVAGARHSLSPLARLWRAPLTRALGATIVAGARHSLSPLARLWRAPLSRVLGAAIVAFALTATVHSGAQDKDLTEAADFRVRVQAALRLGKVGGAQSRADLERGLKDAHPAVRVACAVGLGTIGDPAAVPALQQAMKGESFASVKTAMKEAIDKLRSNPSKGGDAPMSIERAKYVVQVGNMRNNTGVRPGDLDGVMKEAARAKANSISGAVVVDGSDTSVLQRASERRIPVILVDGNLSRLTQSTGRDGGVIVSARVDLSIRKIPQQVLRGMVSGNASASEDSRGSRAAIAELQNRAVGGAMESAMSSVSSEIAALSK</sequence>
<accession>A0A0K1QD69</accession>
<dbReference type="Pfam" id="PF13646">
    <property type="entry name" value="HEAT_2"/>
    <property type="match status" value="1"/>
</dbReference>
<dbReference type="Gene3D" id="1.25.10.10">
    <property type="entry name" value="Leucine-rich Repeat Variant"/>
    <property type="match status" value="1"/>
</dbReference>
<dbReference type="EMBL" id="CP012333">
    <property type="protein sequence ID" value="AKV03678.1"/>
    <property type="molecule type" value="Genomic_DNA"/>
</dbReference>
<dbReference type="InterPro" id="IPR016024">
    <property type="entry name" value="ARM-type_fold"/>
</dbReference>
<dbReference type="InterPro" id="IPR004155">
    <property type="entry name" value="PBS_lyase_HEAT"/>
</dbReference>
<dbReference type="Proteomes" id="UP000064967">
    <property type="component" value="Chromosome"/>
</dbReference>
<keyword evidence="2" id="KW-1185">Reference proteome</keyword>
<dbReference type="PATRIC" id="fig|1391654.3.peg.10478"/>
<dbReference type="RefSeq" id="WP_169928513.1">
    <property type="nucleotide sequence ID" value="NZ_CP012333.1"/>
</dbReference>
<dbReference type="AlphaFoldDB" id="A0A0K1QD69"/>
<evidence type="ECO:0000313" key="1">
    <source>
        <dbReference type="EMBL" id="AKV03678.1"/>
    </source>
</evidence>
<evidence type="ECO:0000313" key="2">
    <source>
        <dbReference type="Proteomes" id="UP000064967"/>
    </source>
</evidence>
<protein>
    <recommendedName>
        <fullName evidence="3">HEAT repeat domain-containing protein</fullName>
    </recommendedName>
</protein>
<dbReference type="KEGG" id="llu:AKJ09_10341"/>
<dbReference type="SUPFAM" id="SSF48371">
    <property type="entry name" value="ARM repeat"/>
    <property type="match status" value="1"/>
</dbReference>
<name>A0A0K1QD69_9BACT</name>
<dbReference type="SMART" id="SM00567">
    <property type="entry name" value="EZ_HEAT"/>
    <property type="match status" value="2"/>
</dbReference>
<dbReference type="STRING" id="1391654.AKJ09_10341"/>
<dbReference type="InterPro" id="IPR011989">
    <property type="entry name" value="ARM-like"/>
</dbReference>